<comment type="cofactor">
    <cofactor evidence="1">
        <name>Zn(2+)</name>
        <dbReference type="ChEBI" id="CHEBI:29105"/>
    </cofactor>
</comment>
<organism evidence="7 8">
    <name type="scientific">Dactylosporangium cerinum</name>
    <dbReference type="NCBI Taxonomy" id="1434730"/>
    <lineage>
        <taxon>Bacteria</taxon>
        <taxon>Bacillati</taxon>
        <taxon>Actinomycetota</taxon>
        <taxon>Actinomycetes</taxon>
        <taxon>Micromonosporales</taxon>
        <taxon>Micromonosporaceae</taxon>
        <taxon>Dactylosporangium</taxon>
    </lineage>
</organism>
<evidence type="ECO:0000256" key="2">
    <source>
        <dbReference type="ARBA" id="ARBA00022723"/>
    </source>
</evidence>
<protein>
    <submittedName>
        <fullName evidence="7">DAPG hydrolase family protein</fullName>
    </submittedName>
</protein>
<sequence length="142" mass="15344">MSEALLAGMAPTEYGYRPSDAVCMLTRPGHHPMETGWTILDDGTVIVARVGPSTVPAAFGWVVHQVRATESGSEMRSRFFLNYPQHLDLPPASLAQPPAERAPIGEPNLEMLGVGLLHHCAAEMNHLASFLPELRDAFGGMP</sequence>
<name>A0ABV9VRW5_9ACTN</name>
<evidence type="ECO:0000313" key="8">
    <source>
        <dbReference type="Proteomes" id="UP001595912"/>
    </source>
</evidence>
<keyword evidence="8" id="KW-1185">Reference proteome</keyword>
<evidence type="ECO:0000259" key="6">
    <source>
        <dbReference type="Pfam" id="PF18089"/>
    </source>
</evidence>
<dbReference type="EMBL" id="JBHSIU010000013">
    <property type="protein sequence ID" value="MFC4998819.1"/>
    <property type="molecule type" value="Genomic_DNA"/>
</dbReference>
<dbReference type="Pfam" id="PF18089">
    <property type="entry name" value="DAPG_hydrolase"/>
    <property type="match status" value="1"/>
</dbReference>
<evidence type="ECO:0000256" key="4">
    <source>
        <dbReference type="ARBA" id="ARBA00022833"/>
    </source>
</evidence>
<evidence type="ECO:0000256" key="3">
    <source>
        <dbReference type="ARBA" id="ARBA00022801"/>
    </source>
</evidence>
<gene>
    <name evidence="7" type="ORF">ACFPIJ_13350</name>
</gene>
<proteinExistence type="inferred from homology"/>
<keyword evidence="2" id="KW-0479">Metal-binding</keyword>
<accession>A0ABV9VRW5</accession>
<keyword evidence="3 7" id="KW-0378">Hydrolase</keyword>
<dbReference type="Proteomes" id="UP001595912">
    <property type="component" value="Unassembled WGS sequence"/>
</dbReference>
<feature type="domain" description="DAPG hydrolase PhiG" evidence="6">
    <location>
        <begin position="56"/>
        <end position="134"/>
    </location>
</feature>
<comment type="caution">
    <text evidence="7">The sequence shown here is derived from an EMBL/GenBank/DDBJ whole genome shotgun (WGS) entry which is preliminary data.</text>
</comment>
<keyword evidence="4" id="KW-0862">Zinc</keyword>
<evidence type="ECO:0000313" key="7">
    <source>
        <dbReference type="EMBL" id="MFC4998819.1"/>
    </source>
</evidence>
<evidence type="ECO:0000256" key="5">
    <source>
        <dbReference type="ARBA" id="ARBA00023459"/>
    </source>
</evidence>
<dbReference type="GO" id="GO:0016787">
    <property type="term" value="F:hydrolase activity"/>
    <property type="evidence" value="ECO:0007669"/>
    <property type="project" value="UniProtKB-KW"/>
</dbReference>
<evidence type="ECO:0000256" key="1">
    <source>
        <dbReference type="ARBA" id="ARBA00001947"/>
    </source>
</evidence>
<reference evidence="8" key="1">
    <citation type="journal article" date="2019" name="Int. J. Syst. Evol. Microbiol.">
        <title>The Global Catalogue of Microorganisms (GCM) 10K type strain sequencing project: providing services to taxonomists for standard genome sequencing and annotation.</title>
        <authorList>
            <consortium name="The Broad Institute Genomics Platform"/>
            <consortium name="The Broad Institute Genome Sequencing Center for Infectious Disease"/>
            <person name="Wu L."/>
            <person name="Ma J."/>
        </authorList>
    </citation>
    <scope>NUCLEOTIDE SEQUENCE [LARGE SCALE GENOMIC DNA]</scope>
    <source>
        <strain evidence="8">CGMCC 4.7152</strain>
    </source>
</reference>
<comment type="similarity">
    <text evidence="5">Belongs to the DAPG/phloretin hydrolase family.</text>
</comment>
<dbReference type="InterPro" id="IPR041526">
    <property type="entry name" value="DAPG_hydrolase"/>
</dbReference>
<dbReference type="RefSeq" id="WP_380115060.1">
    <property type="nucleotide sequence ID" value="NZ_JBHSIU010000013.1"/>
</dbReference>